<proteinExistence type="predicted"/>
<sequence length="458" mass="51319">MASKLDDYLDLISFVRDQTLYCGVDAFWNEWLPAQDDEFREAILAVMQDPAFALEEHQLMPRVDWRIWMLRMGRGAGKTHAASTNCNLLAEYVFPGGYGILVGPTFKHVRDTMILGPSGLINTARPDFVPYFKPHDAAVIWPNGTRATIYTADDPQGIRGPSLNFGWGDELTLWRNERTFDNLFRAIREKHQHGTKLIITTSPIKAQEWVKAIETRPNTVTSTASSMANIHQDADHLAELTAEAAVGSTKAREEIMGEWTTGESQLWSRDNIEAMALETNLLPSAYAETCGRRFLSIDPSGGVNDETGIILFGKKGKQAVVLDDFSDKMGLDASYRYIVELAKRHLRPGDFVLFEDNNQKSGPALLRKMALEAGFSLRVIPVTAVKSKYARAEEAFIHCQMGKVKLLRRSDKLETQLVEWEPDLKASPDRGDAFTQGVNHLLGTKPKQRFNVFSLGRA</sequence>
<keyword evidence="2" id="KW-1185">Reference proteome</keyword>
<protein>
    <submittedName>
        <fullName evidence="1">Uncharacterized protein</fullName>
    </submittedName>
</protein>
<organism evidence="1 2">
    <name type="scientific">Sphingobium ummariense RL-3</name>
    <dbReference type="NCBI Taxonomy" id="1346791"/>
    <lineage>
        <taxon>Bacteria</taxon>
        <taxon>Pseudomonadati</taxon>
        <taxon>Pseudomonadota</taxon>
        <taxon>Alphaproteobacteria</taxon>
        <taxon>Sphingomonadales</taxon>
        <taxon>Sphingomonadaceae</taxon>
        <taxon>Sphingobium</taxon>
    </lineage>
</organism>
<evidence type="ECO:0000313" key="1">
    <source>
        <dbReference type="EMBL" id="EQB32537.1"/>
    </source>
</evidence>
<dbReference type="PATRIC" id="fig|1346791.3.peg.1709"/>
<name>T0J6S2_9SPHN</name>
<comment type="caution">
    <text evidence="1">The sequence shown here is derived from an EMBL/GenBank/DDBJ whole genome shotgun (WGS) entry which is preliminary data.</text>
</comment>
<evidence type="ECO:0000313" key="2">
    <source>
        <dbReference type="Proteomes" id="UP000015523"/>
    </source>
</evidence>
<dbReference type="Gene3D" id="3.40.50.300">
    <property type="entry name" value="P-loop containing nucleotide triphosphate hydrolases"/>
    <property type="match status" value="1"/>
</dbReference>
<dbReference type="STRING" id="1346791.M529_08895"/>
<dbReference type="AlphaFoldDB" id="T0J6S2"/>
<dbReference type="Pfam" id="PF03237">
    <property type="entry name" value="Terminase_6N"/>
    <property type="match status" value="1"/>
</dbReference>
<dbReference type="EMBL" id="AUWY01000070">
    <property type="protein sequence ID" value="EQB32537.1"/>
    <property type="molecule type" value="Genomic_DNA"/>
</dbReference>
<dbReference type="InterPro" id="IPR027417">
    <property type="entry name" value="P-loop_NTPase"/>
</dbReference>
<accession>T0J6S2</accession>
<dbReference type="eggNOG" id="COG5323">
    <property type="taxonomic scope" value="Bacteria"/>
</dbReference>
<dbReference type="RefSeq" id="WP_021317610.1">
    <property type="nucleotide sequence ID" value="NZ_AUWY01000070.1"/>
</dbReference>
<dbReference type="OrthoDB" id="4519042at2"/>
<gene>
    <name evidence="1" type="ORF">M529_08895</name>
</gene>
<dbReference type="Proteomes" id="UP000015523">
    <property type="component" value="Unassembled WGS sequence"/>
</dbReference>
<reference evidence="1 2" key="1">
    <citation type="journal article" date="2013" name="Genome Announc.">
        <title>Draft Genome Sequence of Sphingobium ummariense Strain RL-3, a Hexachlorocyclohexane-Degrading Bacterium.</title>
        <authorList>
            <person name="Kohli P."/>
            <person name="Dua A."/>
            <person name="Sangwan N."/>
            <person name="Oldach P."/>
            <person name="Khurana J.P."/>
            <person name="Lal R."/>
        </authorList>
    </citation>
    <scope>NUCLEOTIDE SEQUENCE [LARGE SCALE GENOMIC DNA]</scope>
    <source>
        <strain evidence="1 2">RL-3</strain>
    </source>
</reference>